<dbReference type="OrthoDB" id="1925744at2"/>
<dbReference type="Proteomes" id="UP000310334">
    <property type="component" value="Unassembled WGS sequence"/>
</dbReference>
<dbReference type="AlphaFoldDB" id="A0A4S4BIS7"/>
<name>A0A4S4BIS7_9BACI</name>
<reference evidence="1 2" key="1">
    <citation type="submission" date="2019-04" db="EMBL/GenBank/DDBJ databases">
        <title>Bacillus sediminilitoris sp. nov., isolated from a tidal flat sediment on the East China Sea.</title>
        <authorList>
            <person name="Wei Y."/>
            <person name="Mao H."/>
            <person name="Fang J."/>
        </authorList>
    </citation>
    <scope>NUCLEOTIDE SEQUENCE [LARGE SCALE GENOMIC DNA]</scope>
    <source>
        <strain evidence="1 2">DSL-17</strain>
    </source>
</reference>
<dbReference type="EMBL" id="SSNT01000036">
    <property type="protein sequence ID" value="THF74540.1"/>
    <property type="molecule type" value="Genomic_DNA"/>
</dbReference>
<proteinExistence type="predicted"/>
<keyword evidence="2" id="KW-1185">Reference proteome</keyword>
<comment type="caution">
    <text evidence="1">The sequence shown here is derived from an EMBL/GenBank/DDBJ whole genome shotgun (WGS) entry which is preliminary data.</text>
</comment>
<evidence type="ECO:0008006" key="3">
    <source>
        <dbReference type="Google" id="ProtNLM"/>
    </source>
</evidence>
<evidence type="ECO:0000313" key="2">
    <source>
        <dbReference type="Proteomes" id="UP000310334"/>
    </source>
</evidence>
<dbReference type="RefSeq" id="WP_136359003.1">
    <property type="nucleotide sequence ID" value="NZ_CP046266.1"/>
</dbReference>
<accession>A0A4S4BIS7</accession>
<protein>
    <recommendedName>
        <fullName evidence="3">Permease</fullName>
    </recommendedName>
</protein>
<evidence type="ECO:0000313" key="1">
    <source>
        <dbReference type="EMBL" id="THF74540.1"/>
    </source>
</evidence>
<gene>
    <name evidence="1" type="ORF">E6W99_25155</name>
</gene>
<organism evidence="1 2">
    <name type="scientific">Metabacillus sediminilitoris</name>
    <dbReference type="NCBI Taxonomy" id="2567941"/>
    <lineage>
        <taxon>Bacteria</taxon>
        <taxon>Bacillati</taxon>
        <taxon>Bacillota</taxon>
        <taxon>Bacilli</taxon>
        <taxon>Bacillales</taxon>
        <taxon>Bacillaceae</taxon>
        <taxon>Metabacillus</taxon>
    </lineage>
</organism>
<sequence>MNKQTVKTLKWISGGIEALLGIPILGGSIVLGLAWIPLLVMLVFHIVVLVFSNKVGVKAHGNIIGIVTSAIGWIPVVGMIMHILSAVFILMDAARKDDDPNIIEMKE</sequence>